<keyword evidence="3" id="KW-1185">Reference proteome</keyword>
<gene>
    <name evidence="2" type="ORF">JAN5088_01309</name>
</gene>
<dbReference type="PANTHER" id="PTHR38457">
    <property type="entry name" value="REGULATOR ABRB-RELATED"/>
    <property type="match status" value="1"/>
</dbReference>
<protein>
    <submittedName>
        <fullName evidence="2">Membrane protein AbrB duplication</fullName>
    </submittedName>
</protein>
<dbReference type="PANTHER" id="PTHR38457:SF1">
    <property type="entry name" value="REGULATOR ABRB-RELATED"/>
    <property type="match status" value="1"/>
</dbReference>
<evidence type="ECO:0000313" key="2">
    <source>
        <dbReference type="EMBL" id="CTQ32538.1"/>
    </source>
</evidence>
<dbReference type="GO" id="GO:0016020">
    <property type="term" value="C:membrane"/>
    <property type="evidence" value="ECO:0007669"/>
    <property type="project" value="InterPro"/>
</dbReference>
<dbReference type="Proteomes" id="UP000048908">
    <property type="component" value="Unassembled WGS sequence"/>
</dbReference>
<feature type="transmembrane region" description="Helical" evidence="1">
    <location>
        <begin position="169"/>
        <end position="189"/>
    </location>
</feature>
<keyword evidence="1" id="KW-0812">Transmembrane</keyword>
<reference evidence="2 3" key="1">
    <citation type="submission" date="2015-07" db="EMBL/GenBank/DDBJ databases">
        <authorList>
            <person name="Noorani M."/>
        </authorList>
    </citation>
    <scope>NUCLEOTIDE SEQUENCE [LARGE SCALE GENOMIC DNA]</scope>
    <source>
        <strain evidence="2 3">CECT 5088</strain>
    </source>
</reference>
<evidence type="ECO:0000313" key="3">
    <source>
        <dbReference type="Proteomes" id="UP000048908"/>
    </source>
</evidence>
<feature type="transmembrane region" description="Helical" evidence="1">
    <location>
        <begin position="48"/>
        <end position="68"/>
    </location>
</feature>
<feature type="transmembrane region" description="Helical" evidence="1">
    <location>
        <begin position="226"/>
        <end position="251"/>
    </location>
</feature>
<proteinExistence type="predicted"/>
<name>A0A0M6XNP1_9RHOB</name>
<keyword evidence="1" id="KW-1133">Transmembrane helix</keyword>
<feature type="transmembrane region" description="Helical" evidence="1">
    <location>
        <begin position="108"/>
        <end position="129"/>
    </location>
</feature>
<dbReference type="Pfam" id="PF05145">
    <property type="entry name" value="AbrB"/>
    <property type="match status" value="1"/>
</dbReference>
<evidence type="ECO:0000256" key="1">
    <source>
        <dbReference type="SAM" id="Phobius"/>
    </source>
</evidence>
<organism evidence="2 3">
    <name type="scientific">Jannaschia rubra</name>
    <dbReference type="NCBI Taxonomy" id="282197"/>
    <lineage>
        <taxon>Bacteria</taxon>
        <taxon>Pseudomonadati</taxon>
        <taxon>Pseudomonadota</taxon>
        <taxon>Alphaproteobacteria</taxon>
        <taxon>Rhodobacterales</taxon>
        <taxon>Roseobacteraceae</taxon>
        <taxon>Jannaschia</taxon>
    </lineage>
</organism>
<keyword evidence="1" id="KW-0472">Membrane</keyword>
<dbReference type="STRING" id="282197.SAMN04488517_101472"/>
<dbReference type="PIRSF" id="PIRSF038991">
    <property type="entry name" value="Protein_AbrB"/>
    <property type="match status" value="1"/>
</dbReference>
<feature type="transmembrane region" description="Helical" evidence="1">
    <location>
        <begin position="288"/>
        <end position="305"/>
    </location>
</feature>
<sequence>MLACLAVALMGVRLATWTPLTDTMRTILGVAVGASFTPAIVGRMGDMVASLALVPLFLLVCGALGYPYLRRIAGFDAPTAFYSAMPGGLQDMLLFGEEAGGDPRAMSLLHATRVLMIVTILPLALWLYWGIDLSQPPGAGAADLPWQELTVMAVAGILGWRLARAVGMFGASILGPMILTAALTLAGVIQHRPPAEAIQAAQFFIGMVVGVKYTGITLAEVRRILLVGLGHAAILGAVAAVFAEAALGFGLAPPLDAILAFAPGGQAEMAVIAIVAGADVAYVITHHVLRIVVVIVGAPLVFRWLKVTRPR</sequence>
<dbReference type="EMBL" id="CXPG01000014">
    <property type="protein sequence ID" value="CTQ32538.1"/>
    <property type="molecule type" value="Genomic_DNA"/>
</dbReference>
<dbReference type="GO" id="GO:0010468">
    <property type="term" value="P:regulation of gene expression"/>
    <property type="evidence" value="ECO:0007669"/>
    <property type="project" value="InterPro"/>
</dbReference>
<dbReference type="AlphaFoldDB" id="A0A0M6XNP1"/>
<dbReference type="InterPro" id="IPR007820">
    <property type="entry name" value="AbrB_fam"/>
</dbReference>
<feature type="transmembrane region" description="Helical" evidence="1">
    <location>
        <begin position="201"/>
        <end position="219"/>
    </location>
</feature>
<feature type="transmembrane region" description="Helical" evidence="1">
    <location>
        <begin position="144"/>
        <end position="162"/>
    </location>
</feature>
<accession>A0A0M6XNP1</accession>